<feature type="domain" description="Hemocyanin C-terminal" evidence="3">
    <location>
        <begin position="1071"/>
        <end position="1321"/>
    </location>
</feature>
<dbReference type="EMBL" id="CAXKWB010015501">
    <property type="protein sequence ID" value="CAL4113980.1"/>
    <property type="molecule type" value="Genomic_DNA"/>
</dbReference>
<evidence type="ECO:0000259" key="3">
    <source>
        <dbReference type="Pfam" id="PF03723"/>
    </source>
</evidence>
<feature type="domain" description="Hemocyanin C-terminal" evidence="3">
    <location>
        <begin position="403"/>
        <end position="652"/>
    </location>
</feature>
<protein>
    <recommendedName>
        <fullName evidence="6">Hemocyanin</fullName>
    </recommendedName>
</protein>
<reference evidence="4 5" key="1">
    <citation type="submission" date="2024-05" db="EMBL/GenBank/DDBJ databases">
        <authorList>
            <person name="Wallberg A."/>
        </authorList>
    </citation>
    <scope>NUCLEOTIDE SEQUENCE [LARGE SCALE GENOMIC DNA]</scope>
</reference>
<dbReference type="SUPFAM" id="SSF48050">
    <property type="entry name" value="Hemocyanin, N-terminal domain"/>
    <property type="match status" value="3"/>
</dbReference>
<feature type="domain" description="Hemocyanin C-terminal" evidence="3">
    <location>
        <begin position="1734"/>
        <end position="1986"/>
    </location>
</feature>
<feature type="domain" description="Hemocyanin N-terminal" evidence="2">
    <location>
        <begin position="1341"/>
        <end position="1460"/>
    </location>
</feature>
<gene>
    <name evidence="4" type="ORF">MNOR_LOCUS20238</name>
</gene>
<dbReference type="InterPro" id="IPR014756">
    <property type="entry name" value="Ig_E-set"/>
</dbReference>
<dbReference type="SUPFAM" id="SSF81296">
    <property type="entry name" value="E set domains"/>
    <property type="match status" value="3"/>
</dbReference>
<proteinExistence type="predicted"/>
<feature type="domain" description="Hemocyanin middle" evidence="1">
    <location>
        <begin position="807"/>
        <end position="1062"/>
    </location>
</feature>
<dbReference type="Pfam" id="PF03723">
    <property type="entry name" value="Hemocyanin_C"/>
    <property type="match status" value="3"/>
</dbReference>
<organism evidence="4 5">
    <name type="scientific">Meganyctiphanes norvegica</name>
    <name type="common">Northern krill</name>
    <name type="synonym">Thysanopoda norvegica</name>
    <dbReference type="NCBI Taxonomy" id="48144"/>
    <lineage>
        <taxon>Eukaryota</taxon>
        <taxon>Metazoa</taxon>
        <taxon>Ecdysozoa</taxon>
        <taxon>Arthropoda</taxon>
        <taxon>Crustacea</taxon>
        <taxon>Multicrustacea</taxon>
        <taxon>Malacostraca</taxon>
        <taxon>Eumalacostraca</taxon>
        <taxon>Eucarida</taxon>
        <taxon>Euphausiacea</taxon>
        <taxon>Euphausiidae</taxon>
        <taxon>Meganyctiphanes</taxon>
    </lineage>
</organism>
<keyword evidence="5" id="KW-1185">Reference proteome</keyword>
<feature type="domain" description="Hemocyanin N-terminal" evidence="2">
    <location>
        <begin position="10"/>
        <end position="129"/>
    </location>
</feature>
<dbReference type="InterPro" id="IPR005204">
    <property type="entry name" value="Hemocyanin_N"/>
</dbReference>
<feature type="domain" description="Hemocyanin middle" evidence="1">
    <location>
        <begin position="138"/>
        <end position="393"/>
    </location>
</feature>
<dbReference type="InterPro" id="IPR013788">
    <property type="entry name" value="Hemocyanin/hexamerin"/>
</dbReference>
<dbReference type="PROSITE" id="PS00209">
    <property type="entry name" value="HEMOCYANIN_1"/>
    <property type="match status" value="3"/>
</dbReference>
<dbReference type="InterPro" id="IPR008922">
    <property type="entry name" value="Di-copper_centre_dom_sf"/>
</dbReference>
<evidence type="ECO:0008006" key="6">
    <source>
        <dbReference type="Google" id="ProtNLM"/>
    </source>
</evidence>
<feature type="domain" description="Hemocyanin middle" evidence="1">
    <location>
        <begin position="1469"/>
        <end position="1724"/>
    </location>
</feature>
<feature type="non-terminal residue" evidence="4">
    <location>
        <position position="1986"/>
    </location>
</feature>
<sequence>MSDVPINVAHEQQDVNAFLWKVYEPLRTNKLDALDAAFTPVADLTHYNDDGKAANKLFEYVENSRVLAQKNYFSLFNPKHREEALELFEVLMSCKDWDPCFRNNAAYFRERMNEGVFSYALYSAVIHHPIADGVVLPPLYEVTPHMFTNSEVINQAYTAKMTQTPGKFQMGYTGSQSNPEQRVAYFGEDIGMNVHHVTWHMDFPFWWQDSYGYHLDRKGELFFWVHHQLSARFDAERLSNHLNVVDELYWDRPIYEGFAPHTTYKYGGEFPARPDNIVFSDVDGVARIRDLMVWEDRIRDAIAHGYVTGHDGEVINILNNEGIDILGSLIESSEYSKNPEYYGALHNTAHIVLGRQGDPHGKFKQPPGVMEHFETATRDPAFFRLHKYMNNIFKEFKDRLPAYTYDELNFEGVDIEKIEVIGSLETYFENFEFSLNNGVDDTQEIGDVDIAAIVKRINHKPFTFDLQVNNKNAENVVASTRIYLCPRYDNNHVLFEPNVARWGCIEMDKFWTELTPGENHIVRQSSQSSVTVPDSKSFAYLIEKADAAVAAGQEHSGMEEYSRNCGIPDRLLLPKGDEQGLEFNLWAFVSDGSHDHTETFEIKGNYGGTHSHCGIHGQKYPDTRPMGYPLDRKFTDFKMAGTVSNFYRTTVKGIAKMKVLLACCLLAVATADIIFYVAHEQQDVNAFLWKVYEPLRTNKLDALDAAFTPVADLTHYNDDGKAANKLFEYVENSRVLAQKNYFSLFNPKHREEALELFEVLMSCKDWDPCFRNNAAYYRERLNEGVFTYALYSAVIHHPIADGVVLPPLYEVTPHMFTNSEVINQAYTAKMTQTPGKFQMGYTGSQSNPEQRVAYFGEDIGMNVHHVTWHMDFPFWWQDSYGYHLDRKGELFFWVHHQLSARFDAERLSNNLNVVDELYWDRPIYEGFAPHTTYKYGGEFPARPDNIVFSDVDGVAKIRDLMVWEDRIRDAIAHGYVTGHDGEVINILNNEGIDILGSLIESSEYSKNPEYYGALHNTAHIVLGRQGDPHGKFKQPPGVMEHFETATRDPAFFRLHKYMNNIFREFKDRLPSYTYDELNFEGVDLEKIEIVGSLETYFEDFEFSLNNGVDDTQEIGDVDIAAIVKRINHKPFTFDLQVNNKNAENVVASTRIYLCPRYDNNHVLFEPNVARWGCIEMDKFWTELTPGENHVVRQSSQSSVTVPDSKSFAYLIEKADAAVAAGQEHSGMEEYSRNCGIPDRLLLPKCDEQGLEFNLWAFVSDGSHDHTETFEIKGNYGGTHSHCGIHGQKYPDTRPMGYPLDRKFTDFKMAGTVSNFYRTTVLLACCLLAVAAADETKTNVAHEQQDVNAFLWKIYEPLRTNKLDALNADFTPVADLSHYSDDGKAANKLFEEVENHRVLAQKNYFSLFNPRHREEALELFEVLMSCKDWAPCFRNNAAYFRERMNEGVFSYALYSAVIHHPIADGVVLPPLYEVTPHMFTNSEVINQAYTAKMTQTPGKFQMGYTGSQSNPEQRVAYFGEDIGMNVHHVTWHMDFPFWWQDSYGYHLDRKGELFFWVHHQLSARFDAERLSNHLNVVDELYWDRPIYEGFAPHTTYKYGGEFPARPDNIVFSDVDGVARIRDLMVWEDRIRDAIAHGYVTGHDGEIINILNNEGIDVLGSLIESSEYSKNPEYYGALHNTAHIVLGRQGDPHGKFKQPPGVMEHFETATRDPAFFRLHKYMNNIFKEFKDRLPAYTYDELNFEGVDIEKIEVIGSLETYFENFEFSLNNGVDDTQEIADVDIAAVVKRINHKPFAFDIQVNNKNTENVVTSTRIYLCPRYDNNHVLFEPNVARWGCIEMDKFWTELTPGENHIVRKSSESSVTVPDSKSFAYLIEKADAAVAAGQEHSGMEEYSRNCGIPDRLLLPKGDEQGLEFNLWAFVSDGSHDHTETFEIEGNYGGTHSHCGIHGQKYPDTRPMGYPLDRKFTDFRMAGTVSNFYRTTVKVYH</sequence>
<dbReference type="PROSITE" id="PS00210">
    <property type="entry name" value="HEMOCYANIN_2"/>
    <property type="match status" value="3"/>
</dbReference>
<dbReference type="PANTHER" id="PTHR11511">
    <property type="entry name" value="LARVAL STORAGE PROTEIN/PHENOLOXIDASE"/>
    <property type="match status" value="1"/>
</dbReference>
<dbReference type="SUPFAM" id="SSF48056">
    <property type="entry name" value="Di-copper centre-containing domain"/>
    <property type="match status" value="3"/>
</dbReference>
<dbReference type="InterPro" id="IPR036697">
    <property type="entry name" value="Hemocyanin_N_sf"/>
</dbReference>
<evidence type="ECO:0000313" key="5">
    <source>
        <dbReference type="Proteomes" id="UP001497623"/>
    </source>
</evidence>
<dbReference type="InterPro" id="IPR000896">
    <property type="entry name" value="Hemocyanin/hexamerin_mid_dom"/>
</dbReference>
<dbReference type="InterPro" id="IPR037020">
    <property type="entry name" value="Hemocyanin_C_sf"/>
</dbReference>
<dbReference type="Pfam" id="PF00372">
    <property type="entry name" value="Hemocyanin_M"/>
    <property type="match status" value="3"/>
</dbReference>
<evidence type="ECO:0000259" key="1">
    <source>
        <dbReference type="Pfam" id="PF00372"/>
    </source>
</evidence>
<dbReference type="InterPro" id="IPR005203">
    <property type="entry name" value="Hemocyanin_C"/>
</dbReference>
<feature type="domain" description="Hemocyanin N-terminal" evidence="2">
    <location>
        <begin position="679"/>
        <end position="798"/>
    </location>
</feature>
<dbReference type="Proteomes" id="UP001497623">
    <property type="component" value="Unassembled WGS sequence"/>
</dbReference>
<evidence type="ECO:0000313" key="4">
    <source>
        <dbReference type="EMBL" id="CAL4113980.1"/>
    </source>
</evidence>
<dbReference type="Gene3D" id="1.10.1280.10">
    <property type="entry name" value="Di-copper center containing domain from catechol oxidase"/>
    <property type="match status" value="3"/>
</dbReference>
<evidence type="ECO:0000259" key="2">
    <source>
        <dbReference type="Pfam" id="PF03722"/>
    </source>
</evidence>
<name>A0AAV2R6F7_MEGNR</name>
<dbReference type="PANTHER" id="PTHR11511:SF5">
    <property type="entry name" value="FAT-BODY PROTEIN 1-RELATED"/>
    <property type="match status" value="1"/>
</dbReference>
<dbReference type="PRINTS" id="PR00187">
    <property type="entry name" value="HAEMOCYANIN"/>
</dbReference>
<dbReference type="Gene3D" id="1.20.1370.10">
    <property type="entry name" value="Hemocyanin, N-terminal domain"/>
    <property type="match status" value="3"/>
</dbReference>
<comment type="caution">
    <text evidence="4">The sequence shown here is derived from an EMBL/GenBank/DDBJ whole genome shotgun (WGS) entry which is preliminary data.</text>
</comment>
<dbReference type="Pfam" id="PF03722">
    <property type="entry name" value="Hemocyanin_N"/>
    <property type="match status" value="3"/>
</dbReference>
<dbReference type="Gene3D" id="2.60.40.1520">
    <property type="entry name" value="Hemocyanin, C-terminal domain"/>
    <property type="match status" value="3"/>
</dbReference>
<accession>A0AAV2R6F7</accession>